<evidence type="ECO:0000313" key="3">
    <source>
        <dbReference type="EMBL" id="RAI01723.1"/>
    </source>
</evidence>
<dbReference type="EMBL" id="QHHQ01000002">
    <property type="protein sequence ID" value="RAI01723.1"/>
    <property type="molecule type" value="Genomic_DNA"/>
</dbReference>
<sequence>MSADWPAAEERLRARDPLSRPFWAGLEEGRFLVPVCRACERPHFYPRPLCPHCGSREIAFEATSPDGVVISATTLSRAPEPQWEGEVPYTLAVVRLDAGISLMARAPNDTKPGDRVRIAGEPIAAPPFLRLVAIRED</sequence>
<feature type="domain" description="ChsH2 C-terminal OB-fold" evidence="1">
    <location>
        <begin position="64"/>
        <end position="119"/>
    </location>
</feature>
<name>A0A8B2NVF2_9HYPH</name>
<dbReference type="Pfam" id="PF12172">
    <property type="entry name" value="zf-ChsH2"/>
    <property type="match status" value="1"/>
</dbReference>
<keyword evidence="4" id="KW-1185">Reference proteome</keyword>
<dbReference type="InterPro" id="IPR052513">
    <property type="entry name" value="Thioester_dehydratase-like"/>
</dbReference>
<dbReference type="Proteomes" id="UP000249590">
    <property type="component" value="Unassembled WGS sequence"/>
</dbReference>
<evidence type="ECO:0008006" key="5">
    <source>
        <dbReference type="Google" id="ProtNLM"/>
    </source>
</evidence>
<organism evidence="3 4">
    <name type="scientific">Acuticoccus sediminis</name>
    <dbReference type="NCBI Taxonomy" id="2184697"/>
    <lineage>
        <taxon>Bacteria</taxon>
        <taxon>Pseudomonadati</taxon>
        <taxon>Pseudomonadota</taxon>
        <taxon>Alphaproteobacteria</taxon>
        <taxon>Hyphomicrobiales</taxon>
        <taxon>Amorphaceae</taxon>
        <taxon>Acuticoccus</taxon>
    </lineage>
</organism>
<dbReference type="RefSeq" id="WP_111344796.1">
    <property type="nucleotide sequence ID" value="NZ_QHHQ01000002.1"/>
</dbReference>
<gene>
    <name evidence="3" type="ORF">DLJ53_09960</name>
</gene>
<dbReference type="InterPro" id="IPR022002">
    <property type="entry name" value="ChsH2_Znr"/>
</dbReference>
<dbReference type="Gene3D" id="6.10.30.10">
    <property type="match status" value="1"/>
</dbReference>
<dbReference type="InterPro" id="IPR002878">
    <property type="entry name" value="ChsH2_C"/>
</dbReference>
<evidence type="ECO:0000259" key="1">
    <source>
        <dbReference type="Pfam" id="PF01796"/>
    </source>
</evidence>
<dbReference type="InterPro" id="IPR012340">
    <property type="entry name" value="NA-bd_OB-fold"/>
</dbReference>
<evidence type="ECO:0000313" key="4">
    <source>
        <dbReference type="Proteomes" id="UP000249590"/>
    </source>
</evidence>
<feature type="domain" description="ChsH2 rubredoxin-like zinc ribbon" evidence="2">
    <location>
        <begin position="23"/>
        <end position="57"/>
    </location>
</feature>
<dbReference type="AlphaFoldDB" id="A0A8B2NVF2"/>
<reference evidence="3 4" key="1">
    <citation type="submission" date="2018-05" db="EMBL/GenBank/DDBJ databases">
        <title>Acuticoccus sediminis sp. nov., isolated from deep-sea sediment of Indian Ocean.</title>
        <authorList>
            <person name="Liu X."/>
            <person name="Lai Q."/>
            <person name="Du Y."/>
            <person name="Sun F."/>
            <person name="Zhang X."/>
            <person name="Wang S."/>
            <person name="Shao Z."/>
        </authorList>
    </citation>
    <scope>NUCLEOTIDE SEQUENCE [LARGE SCALE GENOMIC DNA]</scope>
    <source>
        <strain evidence="3 4">PTG4-2</strain>
    </source>
</reference>
<evidence type="ECO:0000259" key="2">
    <source>
        <dbReference type="Pfam" id="PF12172"/>
    </source>
</evidence>
<dbReference type="SUPFAM" id="SSF50249">
    <property type="entry name" value="Nucleic acid-binding proteins"/>
    <property type="match status" value="1"/>
</dbReference>
<proteinExistence type="predicted"/>
<dbReference type="Pfam" id="PF01796">
    <property type="entry name" value="OB_ChsH2_C"/>
    <property type="match status" value="1"/>
</dbReference>
<dbReference type="PANTHER" id="PTHR34075:SF5">
    <property type="entry name" value="BLR3430 PROTEIN"/>
    <property type="match status" value="1"/>
</dbReference>
<dbReference type="OrthoDB" id="3182121at2"/>
<protein>
    <recommendedName>
        <fullName evidence="5">Zn-ribbon domain-containing OB-fold protein</fullName>
    </recommendedName>
</protein>
<accession>A0A8B2NVF2</accession>
<dbReference type="PANTHER" id="PTHR34075">
    <property type="entry name" value="BLR3430 PROTEIN"/>
    <property type="match status" value="1"/>
</dbReference>
<comment type="caution">
    <text evidence="3">The sequence shown here is derived from an EMBL/GenBank/DDBJ whole genome shotgun (WGS) entry which is preliminary data.</text>
</comment>